<keyword evidence="8" id="KW-1015">Disulfide bond</keyword>
<dbReference type="InterPro" id="IPR042089">
    <property type="entry name" value="Peptidase_M13_dom_2"/>
</dbReference>
<dbReference type="OrthoDB" id="6475849at2759"/>
<protein>
    <recommendedName>
        <fullName evidence="15">Endothelin-converting enzyme 1</fullName>
    </recommendedName>
</protein>
<comment type="similarity">
    <text evidence="2">Belongs to the peptidase M13 family.</text>
</comment>
<keyword evidence="7" id="KW-0482">Metalloprotease</keyword>
<feature type="domain" description="Peptidase M13 C-terminal" evidence="11">
    <location>
        <begin position="571"/>
        <end position="774"/>
    </location>
</feature>
<evidence type="ECO:0000256" key="9">
    <source>
        <dbReference type="ARBA" id="ARBA00023180"/>
    </source>
</evidence>
<dbReference type="GO" id="GO:0005886">
    <property type="term" value="C:plasma membrane"/>
    <property type="evidence" value="ECO:0007669"/>
    <property type="project" value="TreeGrafter"/>
</dbReference>
<dbReference type="PROSITE" id="PS51885">
    <property type="entry name" value="NEPRILYSIN"/>
    <property type="match status" value="1"/>
</dbReference>
<dbReference type="EMBL" id="CAJHNH020002779">
    <property type="protein sequence ID" value="CAG5127737.1"/>
    <property type="molecule type" value="Genomic_DNA"/>
</dbReference>
<name>A0A8S3ZDR4_9EUPU</name>
<keyword evidence="9" id="KW-0325">Glycoprotein</keyword>
<evidence type="ECO:0000256" key="2">
    <source>
        <dbReference type="ARBA" id="ARBA00007357"/>
    </source>
</evidence>
<dbReference type="PRINTS" id="PR00786">
    <property type="entry name" value="NEPRILYSIN"/>
</dbReference>
<keyword evidence="5" id="KW-0378">Hydrolase</keyword>
<feature type="transmembrane region" description="Helical" evidence="10">
    <location>
        <begin position="53"/>
        <end position="74"/>
    </location>
</feature>
<organism evidence="13 14">
    <name type="scientific">Candidula unifasciata</name>
    <dbReference type="NCBI Taxonomy" id="100452"/>
    <lineage>
        <taxon>Eukaryota</taxon>
        <taxon>Metazoa</taxon>
        <taxon>Spiralia</taxon>
        <taxon>Lophotrochozoa</taxon>
        <taxon>Mollusca</taxon>
        <taxon>Gastropoda</taxon>
        <taxon>Heterobranchia</taxon>
        <taxon>Euthyneura</taxon>
        <taxon>Panpulmonata</taxon>
        <taxon>Eupulmonata</taxon>
        <taxon>Stylommatophora</taxon>
        <taxon>Helicina</taxon>
        <taxon>Helicoidea</taxon>
        <taxon>Geomitridae</taxon>
        <taxon>Candidula</taxon>
    </lineage>
</organism>
<feature type="domain" description="Peptidase M13 N-terminal" evidence="12">
    <location>
        <begin position="112"/>
        <end position="513"/>
    </location>
</feature>
<dbReference type="InterPro" id="IPR024079">
    <property type="entry name" value="MetalloPept_cat_dom_sf"/>
</dbReference>
<keyword evidence="6" id="KW-0862">Zinc</keyword>
<keyword evidence="10" id="KW-0812">Transmembrane</keyword>
<evidence type="ECO:0000256" key="8">
    <source>
        <dbReference type="ARBA" id="ARBA00023157"/>
    </source>
</evidence>
<keyword evidence="10" id="KW-0472">Membrane</keyword>
<dbReference type="FunFam" id="3.40.390.10:FF:000076">
    <property type="entry name" value="membrane metallo-endopeptidase-like 1"/>
    <property type="match status" value="1"/>
</dbReference>
<evidence type="ECO:0000256" key="7">
    <source>
        <dbReference type="ARBA" id="ARBA00023049"/>
    </source>
</evidence>
<dbReference type="GO" id="GO:0016485">
    <property type="term" value="P:protein processing"/>
    <property type="evidence" value="ECO:0007669"/>
    <property type="project" value="TreeGrafter"/>
</dbReference>
<dbReference type="InterPro" id="IPR018497">
    <property type="entry name" value="Peptidase_M13_C"/>
</dbReference>
<evidence type="ECO:0000259" key="12">
    <source>
        <dbReference type="Pfam" id="PF05649"/>
    </source>
</evidence>
<dbReference type="Gene3D" id="1.10.1380.10">
    <property type="entry name" value="Neutral endopeptidase , domain2"/>
    <property type="match status" value="1"/>
</dbReference>
<evidence type="ECO:0000256" key="3">
    <source>
        <dbReference type="ARBA" id="ARBA00022670"/>
    </source>
</evidence>
<evidence type="ECO:0000256" key="6">
    <source>
        <dbReference type="ARBA" id="ARBA00022833"/>
    </source>
</evidence>
<dbReference type="InterPro" id="IPR008753">
    <property type="entry name" value="Peptidase_M13_N"/>
</dbReference>
<dbReference type="SUPFAM" id="SSF55486">
    <property type="entry name" value="Metalloproteases ('zincins'), catalytic domain"/>
    <property type="match status" value="1"/>
</dbReference>
<accession>A0A8S3ZDR4</accession>
<dbReference type="AlphaFoldDB" id="A0A8S3ZDR4"/>
<comment type="caution">
    <text evidence="13">The sequence shown here is derived from an EMBL/GenBank/DDBJ whole genome shotgun (WGS) entry which is preliminary data.</text>
</comment>
<evidence type="ECO:0000313" key="13">
    <source>
        <dbReference type="EMBL" id="CAG5127737.1"/>
    </source>
</evidence>
<keyword evidence="14" id="KW-1185">Reference proteome</keyword>
<reference evidence="13" key="1">
    <citation type="submission" date="2021-04" db="EMBL/GenBank/DDBJ databases">
        <authorList>
            <consortium name="Molecular Ecology Group"/>
        </authorList>
    </citation>
    <scope>NUCLEOTIDE SEQUENCE</scope>
</reference>
<dbReference type="CDD" id="cd08662">
    <property type="entry name" value="M13"/>
    <property type="match status" value="1"/>
</dbReference>
<dbReference type="GO" id="GO:0004222">
    <property type="term" value="F:metalloendopeptidase activity"/>
    <property type="evidence" value="ECO:0007669"/>
    <property type="project" value="InterPro"/>
</dbReference>
<evidence type="ECO:0000256" key="10">
    <source>
        <dbReference type="SAM" id="Phobius"/>
    </source>
</evidence>
<gene>
    <name evidence="13" type="ORF">CUNI_LOCUS13295</name>
</gene>
<dbReference type="Pfam" id="PF01431">
    <property type="entry name" value="Peptidase_M13"/>
    <property type="match status" value="1"/>
</dbReference>
<dbReference type="Proteomes" id="UP000678393">
    <property type="component" value="Unassembled WGS sequence"/>
</dbReference>
<evidence type="ECO:0000256" key="4">
    <source>
        <dbReference type="ARBA" id="ARBA00022723"/>
    </source>
</evidence>
<evidence type="ECO:0000256" key="5">
    <source>
        <dbReference type="ARBA" id="ARBA00022801"/>
    </source>
</evidence>
<dbReference type="PANTHER" id="PTHR11733:SF167">
    <property type="entry name" value="FI17812P1-RELATED"/>
    <property type="match status" value="1"/>
</dbReference>
<dbReference type="PANTHER" id="PTHR11733">
    <property type="entry name" value="ZINC METALLOPROTEASE FAMILY M13 NEPRILYSIN-RELATED"/>
    <property type="match status" value="1"/>
</dbReference>
<dbReference type="Pfam" id="PF05649">
    <property type="entry name" value="Peptidase_M13_N"/>
    <property type="match status" value="1"/>
</dbReference>
<evidence type="ECO:0008006" key="15">
    <source>
        <dbReference type="Google" id="ProtNLM"/>
    </source>
</evidence>
<evidence type="ECO:0000259" key="11">
    <source>
        <dbReference type="Pfam" id="PF01431"/>
    </source>
</evidence>
<comment type="cofactor">
    <cofactor evidence="1">
        <name>Zn(2+)</name>
        <dbReference type="ChEBI" id="CHEBI:29105"/>
    </cofactor>
</comment>
<evidence type="ECO:0000256" key="1">
    <source>
        <dbReference type="ARBA" id="ARBA00001947"/>
    </source>
</evidence>
<sequence length="775" mass="88595">MSSQGYKRTNFEEDDYASNGGSAPPADFPSAVAFRGRSIGLHLWKNRTPCEKILFVCVGALLLHIFIIAGLLALKESRIGDLRAENKRFCLTPECVNIASTLLTSMDRTVDPCEDFYEYACGGWMKNNPIPSGHSRWGTFELMWQKNMLVMRNAIDKPDSSFTSTAQLKAKKYFQSCMDEDKLIEKAGPKPLLDLIDGLGWGINISAWDHGWEIDSRWNLNKMLEDVHLWNVASLFTVWVAEDDKNSSVNVLQIDQGGTSLPERDYYLNKTITEDKILSAYLKYMVTLFQLLGAPNETFTREQMIKVIEFETELANITTPMEDRRDESKLYHSYTLANISRSFPQINWIHFVNRLLNVVNLRMLPTERIVVYAPEFLDKLNTILASYVSTEEGKQILTSYLLWDVVSDFAGFLSKPFRDAKKEFMESMSGLTGSDEKWHNCITDTDAVAGFALGALFVKETFVGGSKEKAKEMIDNVREAFISNLPNLDWMDPVTRAAAIDKANAVKDMIGYPSFILNDSLLDIRYEKLHINETDYFGNNMDSIRYNFFRTFEKLRQKAEDEWAMSPPTVNAYYTASKNTIVFPAGILQAPFFDKNVPQSLNYGAMGVVMGHELTHGFDDQGREYDKYGNMKQWWDPEAVKRFTNETKCIIDQYSEYQLHGEHEKGKQTLGENIADNGGLKSAYNAYQKWVKKNGQEQLLPALGMTHEQLFFLSFAQVWCWNSKPETDHLQVLTDPHSPAKFRVIGPLSNSYEFSDVYRCSSKSRMNPKKKCEVW</sequence>
<dbReference type="Gene3D" id="3.40.390.10">
    <property type="entry name" value="Collagenase (Catalytic Domain)"/>
    <property type="match status" value="1"/>
</dbReference>
<dbReference type="InterPro" id="IPR000718">
    <property type="entry name" value="Peptidase_M13"/>
</dbReference>
<dbReference type="GO" id="GO:0046872">
    <property type="term" value="F:metal ion binding"/>
    <property type="evidence" value="ECO:0007669"/>
    <property type="project" value="UniProtKB-KW"/>
</dbReference>
<keyword evidence="10" id="KW-1133">Transmembrane helix</keyword>
<keyword evidence="3" id="KW-0645">Protease</keyword>
<proteinExistence type="inferred from homology"/>
<evidence type="ECO:0000313" key="14">
    <source>
        <dbReference type="Proteomes" id="UP000678393"/>
    </source>
</evidence>
<keyword evidence="4" id="KW-0479">Metal-binding</keyword>